<dbReference type="OrthoDB" id="206201at2759"/>
<keyword evidence="3 5" id="KW-0378">Hydrolase</keyword>
<accession>I1S5X1</accession>
<dbReference type="InterPro" id="IPR015500">
    <property type="entry name" value="Peptidase_S8_subtilisin-rel"/>
</dbReference>
<dbReference type="GO" id="GO:0006508">
    <property type="term" value="P:proteolysis"/>
    <property type="evidence" value="ECO:0007669"/>
    <property type="project" value="UniProtKB-KW"/>
</dbReference>
<dbReference type="Gene3D" id="3.40.50.200">
    <property type="entry name" value="Peptidase S8/S53 domain"/>
    <property type="match status" value="1"/>
</dbReference>
<keyword evidence="2 5" id="KW-0645">Protease</keyword>
<feature type="active site" description="Charge relay system" evidence="5">
    <location>
        <position position="542"/>
    </location>
</feature>
<dbReference type="InterPro" id="IPR000209">
    <property type="entry name" value="Peptidase_S8/S53_dom"/>
</dbReference>
<feature type="domain" description="Peptidase S8/S53" evidence="6">
    <location>
        <begin position="492"/>
        <end position="717"/>
    </location>
</feature>
<feature type="active site" description="Charge relay system" evidence="5">
    <location>
        <position position="498"/>
    </location>
</feature>
<dbReference type="AlphaFoldDB" id="I1S5X1"/>
<evidence type="ECO:0000256" key="4">
    <source>
        <dbReference type="ARBA" id="ARBA00022825"/>
    </source>
</evidence>
<accession>A0A098DNK9</accession>
<dbReference type="PANTHER" id="PTHR43806">
    <property type="entry name" value="PEPTIDASE S8"/>
    <property type="match status" value="1"/>
</dbReference>
<dbReference type="Pfam" id="PF00082">
    <property type="entry name" value="Peptidase_S8"/>
    <property type="match status" value="1"/>
</dbReference>
<gene>
    <name evidence="8" type="primary">FG04506.1</name>
</gene>
<dbReference type="PROSITE" id="PS51892">
    <property type="entry name" value="SUBTILASE"/>
    <property type="match status" value="1"/>
</dbReference>
<protein>
    <submittedName>
        <fullName evidence="8">Uncharacterized protein</fullName>
    </submittedName>
</protein>
<dbReference type="InterPro" id="IPR056002">
    <property type="entry name" value="DUF7580"/>
</dbReference>
<dbReference type="EMBL" id="HG970333">
    <property type="status" value="NOT_ANNOTATED_CDS"/>
    <property type="molecule type" value="Genomic_DNA"/>
</dbReference>
<proteinExistence type="inferred from homology"/>
<dbReference type="RefSeq" id="XP_011321085.1">
    <property type="nucleotide sequence ID" value="XM_011322783.1"/>
</dbReference>
<dbReference type="InterPro" id="IPR050131">
    <property type="entry name" value="Peptidase_S8_subtilisin-like"/>
</dbReference>
<comment type="similarity">
    <text evidence="1 5">Belongs to the peptidase S8 family.</text>
</comment>
<dbReference type="InterPro" id="IPR036852">
    <property type="entry name" value="Peptidase_S8/S53_dom_sf"/>
</dbReference>
<keyword evidence="4 5" id="KW-0720">Serine protease</keyword>
<dbReference type="EnsemblFungi" id="CEF79536">
    <property type="protein sequence ID" value="CEF79536"/>
    <property type="gene ID" value="FGRRES_12242"/>
</dbReference>
<dbReference type="CDD" id="cd00306">
    <property type="entry name" value="Peptidases_S8_S53"/>
    <property type="match status" value="1"/>
</dbReference>
<dbReference type="Pfam" id="PF24476">
    <property type="entry name" value="DUF7580"/>
    <property type="match status" value="1"/>
</dbReference>
<dbReference type="HOGENOM" id="CLU_357161_0_0_1"/>
<feature type="domain" description="DUF7580" evidence="7">
    <location>
        <begin position="63"/>
        <end position="425"/>
    </location>
</feature>
<evidence type="ECO:0000256" key="5">
    <source>
        <dbReference type="PROSITE-ProRule" id="PRU01240"/>
    </source>
</evidence>
<dbReference type="SUPFAM" id="SSF52743">
    <property type="entry name" value="Subtilisin-like"/>
    <property type="match status" value="1"/>
</dbReference>
<reference evidence="8" key="1">
    <citation type="journal article" date="2007" name="Science">
        <title>The Fusarium graminearum genome reveals a link between localized polymorphism and pathogen specialization.</title>
        <authorList>
            <person name="Cuomo C.A."/>
            <person name="Gueldener U."/>
            <person name="Xu J.-R."/>
            <person name="Trail F."/>
            <person name="Turgeon B.G."/>
            <person name="Di Pietro A."/>
            <person name="Walton J.D."/>
            <person name="Ma L.-J."/>
            <person name="Baker S.E."/>
            <person name="Rep M."/>
            <person name="Adam G."/>
            <person name="Antoniw J."/>
            <person name="Baldwin T."/>
            <person name="Calvo S.E."/>
            <person name="Chang Y.-L."/>
            <person name="DeCaprio D."/>
            <person name="Gale L.R."/>
            <person name="Gnerre S."/>
            <person name="Goswami R.S."/>
            <person name="Hammond-Kosack K."/>
            <person name="Harris L.J."/>
            <person name="Hilburn K."/>
            <person name="Kennell J.C."/>
            <person name="Kroken S."/>
            <person name="Magnuson J.K."/>
            <person name="Mannhaupt G."/>
            <person name="Mauceli E.W."/>
            <person name="Mewes H.-W."/>
            <person name="Mitterbauer R."/>
            <person name="Muehlbauer G."/>
            <person name="Muensterkoetter M."/>
            <person name="Nelson D."/>
            <person name="O'Donnell K."/>
            <person name="Ouellet T."/>
            <person name="Qi W."/>
            <person name="Quesneville H."/>
            <person name="Roncero M.I.G."/>
            <person name="Seong K.-Y."/>
            <person name="Tetko I.V."/>
            <person name="Urban M."/>
            <person name="Waalwijk C."/>
            <person name="Ward T.J."/>
            <person name="Yao J."/>
            <person name="Birren B.W."/>
            <person name="Kistler H.C."/>
        </authorList>
    </citation>
    <scope>NUCLEOTIDE SEQUENCE [LARGE SCALE GENOMIC DNA]</scope>
    <source>
        <strain evidence="8">PH-1 / ATCC MYA-4620 / FGSC 9075 / NRRL 31084</strain>
    </source>
</reference>
<feature type="active site" description="Charge relay system" evidence="5">
    <location>
        <position position="699"/>
    </location>
</feature>
<organism evidence="8">
    <name type="scientific">Gibberella zeae (strain ATCC MYA-4620 / CBS 123657 / FGSC 9075 / NRRL 31084 / PH-1)</name>
    <name type="common">Wheat head blight fungus</name>
    <name type="synonym">Fusarium graminearum</name>
    <dbReference type="NCBI Taxonomy" id="229533"/>
    <lineage>
        <taxon>Eukaryota</taxon>
        <taxon>Fungi</taxon>
        <taxon>Dikarya</taxon>
        <taxon>Ascomycota</taxon>
        <taxon>Pezizomycotina</taxon>
        <taxon>Sordariomycetes</taxon>
        <taxon>Hypocreomycetidae</taxon>
        <taxon>Hypocreales</taxon>
        <taxon>Nectriaceae</taxon>
        <taxon>Fusarium</taxon>
    </lineage>
</organism>
<evidence type="ECO:0000256" key="1">
    <source>
        <dbReference type="ARBA" id="ARBA00011073"/>
    </source>
</evidence>
<evidence type="ECO:0000313" key="8">
    <source>
        <dbReference type="EnsemblFungi" id="CEF79536"/>
    </source>
</evidence>
<dbReference type="InterPro" id="IPR023828">
    <property type="entry name" value="Peptidase_S8_Ser-AS"/>
</dbReference>
<dbReference type="PRINTS" id="PR00723">
    <property type="entry name" value="SUBTILISIN"/>
</dbReference>
<sequence length="785" mass="88901">MTTINREIIDTLRTQCSEYQTEDLMDDWVDVDATDDHKIMHSTYQNMESKDTQTSLPKSMEDAQDALYSFYDLLAERWPLDCKDAPHSAMLKLVADRQNVGKNGGTTQLFEFDTVSSTHRKSWVRVRFHAEVPEHISEMPQRVTFQDSSQSGNRHQCEITRLELCRMIEASESNWKCPTINLVSGKTAKTRGDTPVKCSKQVITLESLVRPKMAAVSLRENSDLPPLTLHQKAKLAVVFASSVLQLSKDSWGVKPPDEDPWSHEGPWLQRNWKDTGICFLENYLGKLSLGDPYLPIPIEDPARKSAQTSAQKIDLPYQSATLVALALTLLHLQSHEDRVLEEFDTICKNIRAEGYRNPDTTDYVALLHLLQDSQAFLNQVDDQYKTAIQACLRGRLVDAIGEEDERTVQQYFFQDIIIPLNSYLKTLESSENLSIQKKYSEQKWSLWDDHDGEEHQGDSTLSGYADTWFEKFESKVQGLVDLSTSRHHKDPIKVAIIDTGLDFPREARSLYKKQIKDCRTWLYCDTSKHIKMEDLCTDSDGHGTHCASTVLKVAQNAHIYVAKVLEIRSQEKARSETTTQAIVKALNYAIDEWKVDIINMSFGCRNRVAEIDEVMERAERNRIIMVAAACNLGALEPISWPAKSNRVICVHAADGFGNPAPFTPDPEPNNHNFAAPGMAILGYCPKGSDKLQRRMTGTSCAAPVVAGIVAVLLEFVRKHEAEYTDKHRLLELLRERRGITAVLQKMVSKGGRNKYDFLSPWSLLDVERPYQHHMNTILETLGAVG</sequence>
<dbReference type="GO" id="GO:0004252">
    <property type="term" value="F:serine-type endopeptidase activity"/>
    <property type="evidence" value="ECO:0007669"/>
    <property type="project" value="UniProtKB-UniRule"/>
</dbReference>
<evidence type="ECO:0000259" key="6">
    <source>
        <dbReference type="Pfam" id="PF00082"/>
    </source>
</evidence>
<evidence type="ECO:0000259" key="7">
    <source>
        <dbReference type="Pfam" id="PF24476"/>
    </source>
</evidence>
<dbReference type="KEGG" id="fgr:FGSG_12242"/>
<reference evidence="8" key="2">
    <citation type="journal article" date="2010" name="Nature">
        <title>Comparative genomics reveals mobile pathogenicity chromosomes in Fusarium.</title>
        <authorList>
            <person name="Ma L.J."/>
            <person name="van der Does H.C."/>
            <person name="Borkovich K.A."/>
            <person name="Coleman J.J."/>
            <person name="Daboussi M.J."/>
            <person name="Di Pietro A."/>
            <person name="Dufresne M."/>
            <person name="Freitag M."/>
            <person name="Grabherr M."/>
            <person name="Henrissat B."/>
            <person name="Houterman P.M."/>
            <person name="Kang S."/>
            <person name="Shim W.B."/>
            <person name="Woloshuk C."/>
            <person name="Xie X."/>
            <person name="Xu J.R."/>
            <person name="Antoniw J."/>
            <person name="Baker S.E."/>
            <person name="Bluhm B.H."/>
            <person name="Breakspear A."/>
            <person name="Brown D.W."/>
            <person name="Butchko R.A."/>
            <person name="Chapman S."/>
            <person name="Coulson R."/>
            <person name="Coutinho P.M."/>
            <person name="Danchin E.G."/>
            <person name="Diener A."/>
            <person name="Gale L.R."/>
            <person name="Gardiner D.M."/>
            <person name="Goff S."/>
            <person name="Hammond-Kosack K.E."/>
            <person name="Hilburn K."/>
            <person name="Hua-Van A."/>
            <person name="Jonkers W."/>
            <person name="Kazan K."/>
            <person name="Kodira C.D."/>
            <person name="Koehrsen M."/>
            <person name="Kumar L."/>
            <person name="Lee Y.H."/>
            <person name="Li L."/>
            <person name="Manners J.M."/>
            <person name="Miranda-Saavedra D."/>
            <person name="Mukherjee M."/>
            <person name="Park G."/>
            <person name="Park J."/>
            <person name="Park S.Y."/>
            <person name="Proctor R.H."/>
            <person name="Regev A."/>
            <person name="Ruiz-Roldan M.C."/>
            <person name="Sain D."/>
            <person name="Sakthikumar S."/>
            <person name="Sykes S."/>
            <person name="Schwartz D.C."/>
            <person name="Turgeon B.G."/>
            <person name="Wapinski I."/>
            <person name="Yoder O."/>
            <person name="Young S."/>
            <person name="Zeng Q."/>
            <person name="Zhou S."/>
            <person name="Galagan J."/>
            <person name="Cuomo C.A."/>
            <person name="Kistler H.C."/>
            <person name="Rep M."/>
        </authorList>
    </citation>
    <scope>GENOME REANNOTATION</scope>
    <source>
        <strain evidence="8">PH-1 / ATCC MYA-4620 / FGSC 9075 / NRRL 31084</strain>
    </source>
</reference>
<evidence type="ECO:0000256" key="2">
    <source>
        <dbReference type="ARBA" id="ARBA00022670"/>
    </source>
</evidence>
<evidence type="ECO:0000256" key="3">
    <source>
        <dbReference type="ARBA" id="ARBA00022801"/>
    </source>
</evidence>
<name>I1S5X1_GIBZE</name>
<reference evidence="8" key="3">
    <citation type="submission" date="2017-01" db="UniProtKB">
        <authorList>
            <consortium name="EnsemblFungi"/>
        </authorList>
    </citation>
    <scope>IDENTIFICATION</scope>
    <source>
        <strain evidence="8">PH-1 / ATCC MYA-4620 / FGSC 9075 / NRRL 31084</strain>
    </source>
</reference>
<dbReference type="PROSITE" id="PS00138">
    <property type="entry name" value="SUBTILASE_SER"/>
    <property type="match status" value="1"/>
</dbReference>
<dbReference type="PANTHER" id="PTHR43806:SF11">
    <property type="entry name" value="CEREVISIN-RELATED"/>
    <property type="match status" value="1"/>
</dbReference>